<sequence length="171" mass="19911">MLDLEEFQLYSCSRLFDPPLIMTGMDGSTPPEPPSYVRQSNTKALQEKPKPSVVSIMTKFVNSVESVFDGKNQFDGNSTLKQLEKIFKGNKENEENFIYEWLKQNKPNLLHYFTQDPNTILANLLMDLLRYFDFIEPPFAQEQTAFLAETQGERLKPKKSKSRIARRPRRK</sequence>
<organism evidence="2 3">
    <name type="scientific">Anaeramoeba ignava</name>
    <name type="common">Anaerobic marine amoeba</name>
    <dbReference type="NCBI Taxonomy" id="1746090"/>
    <lineage>
        <taxon>Eukaryota</taxon>
        <taxon>Metamonada</taxon>
        <taxon>Anaeramoebidae</taxon>
        <taxon>Anaeramoeba</taxon>
    </lineage>
</organism>
<dbReference type="EMBL" id="JAPDFW010000089">
    <property type="protein sequence ID" value="KAJ5071305.1"/>
    <property type="molecule type" value="Genomic_DNA"/>
</dbReference>
<protein>
    <submittedName>
        <fullName evidence="2">Uncharacterized protein</fullName>
    </submittedName>
</protein>
<accession>A0A9Q0LF55</accession>
<gene>
    <name evidence="2" type="ORF">M0811_10367</name>
</gene>
<evidence type="ECO:0000313" key="3">
    <source>
        <dbReference type="Proteomes" id="UP001149090"/>
    </source>
</evidence>
<dbReference type="Proteomes" id="UP001149090">
    <property type="component" value="Unassembled WGS sequence"/>
</dbReference>
<feature type="region of interest" description="Disordered" evidence="1">
    <location>
        <begin position="150"/>
        <end position="171"/>
    </location>
</feature>
<proteinExistence type="predicted"/>
<name>A0A9Q0LF55_ANAIG</name>
<feature type="compositionally biased region" description="Basic residues" evidence="1">
    <location>
        <begin position="156"/>
        <end position="171"/>
    </location>
</feature>
<reference evidence="2" key="1">
    <citation type="submission" date="2022-10" db="EMBL/GenBank/DDBJ databases">
        <title>Novel sulphate-reducing endosymbionts in the free-living metamonad Anaeramoeba.</title>
        <authorList>
            <person name="Jerlstrom-Hultqvist J."/>
            <person name="Cepicka I."/>
            <person name="Gallot-Lavallee L."/>
            <person name="Salas-Leiva D."/>
            <person name="Curtis B.A."/>
            <person name="Zahonova K."/>
            <person name="Pipaliya S."/>
            <person name="Dacks J."/>
            <person name="Roger A.J."/>
        </authorList>
    </citation>
    <scope>NUCLEOTIDE SEQUENCE</scope>
    <source>
        <strain evidence="2">BMAN</strain>
    </source>
</reference>
<evidence type="ECO:0000256" key="1">
    <source>
        <dbReference type="SAM" id="MobiDB-lite"/>
    </source>
</evidence>
<comment type="caution">
    <text evidence="2">The sequence shown here is derived from an EMBL/GenBank/DDBJ whole genome shotgun (WGS) entry which is preliminary data.</text>
</comment>
<evidence type="ECO:0000313" key="2">
    <source>
        <dbReference type="EMBL" id="KAJ5071305.1"/>
    </source>
</evidence>
<dbReference type="AlphaFoldDB" id="A0A9Q0LF55"/>
<keyword evidence="3" id="KW-1185">Reference proteome</keyword>